<evidence type="ECO:0000313" key="1">
    <source>
        <dbReference type="EMBL" id="MFC4326940.1"/>
    </source>
</evidence>
<dbReference type="Proteomes" id="UP001595824">
    <property type="component" value="Unassembled WGS sequence"/>
</dbReference>
<proteinExistence type="predicted"/>
<sequence length="155" mass="17252">MNDHDILQGPPEHLRFAAYLVELRQVADADEISLVSRVLTDPDRTMARSAVLRHLDDRAEVLHLRPAYEAWAEALTGAVSGHPLLTRRLREWSLFRAVVLELPWHPDALLAASDWLQLRTAAGPGSRAAEILAVGGRTRRIRNTAAATLKQQSRA</sequence>
<comment type="caution">
    <text evidence="1">The sequence shown here is derived from an EMBL/GenBank/DDBJ whole genome shotgun (WGS) entry which is preliminary data.</text>
</comment>
<evidence type="ECO:0000313" key="2">
    <source>
        <dbReference type="Proteomes" id="UP001595824"/>
    </source>
</evidence>
<protein>
    <recommendedName>
        <fullName evidence="3">HEAT repeat domain-containing protein</fullName>
    </recommendedName>
</protein>
<organism evidence="1 2">
    <name type="scientific">Streptomyces andamanensis</name>
    <dbReference type="NCBI Taxonomy" id="1565035"/>
    <lineage>
        <taxon>Bacteria</taxon>
        <taxon>Bacillati</taxon>
        <taxon>Actinomycetota</taxon>
        <taxon>Actinomycetes</taxon>
        <taxon>Kitasatosporales</taxon>
        <taxon>Streptomycetaceae</taxon>
        <taxon>Streptomyces</taxon>
    </lineage>
</organism>
<dbReference type="EMBL" id="JBHSDP010000005">
    <property type="protein sequence ID" value="MFC4326940.1"/>
    <property type="molecule type" value="Genomic_DNA"/>
</dbReference>
<reference evidence="2" key="1">
    <citation type="journal article" date="2019" name="Int. J. Syst. Evol. Microbiol.">
        <title>The Global Catalogue of Microorganisms (GCM) 10K type strain sequencing project: providing services to taxonomists for standard genome sequencing and annotation.</title>
        <authorList>
            <consortium name="The Broad Institute Genomics Platform"/>
            <consortium name="The Broad Institute Genome Sequencing Center for Infectious Disease"/>
            <person name="Wu L."/>
            <person name="Ma J."/>
        </authorList>
    </citation>
    <scope>NUCLEOTIDE SEQUENCE [LARGE SCALE GENOMIC DNA]</scope>
    <source>
        <strain evidence="2">PCU 347</strain>
    </source>
</reference>
<keyword evidence="2" id="KW-1185">Reference proteome</keyword>
<accession>A0ABV8T8M0</accession>
<dbReference type="RefSeq" id="WP_381736865.1">
    <property type="nucleotide sequence ID" value="NZ_JBHSDP010000005.1"/>
</dbReference>
<evidence type="ECO:0008006" key="3">
    <source>
        <dbReference type="Google" id="ProtNLM"/>
    </source>
</evidence>
<gene>
    <name evidence="1" type="ORF">ACFPC0_03655</name>
</gene>
<name>A0ABV8T8M0_9ACTN</name>